<accession>A0AB34FX71</accession>
<feature type="signal peptide" evidence="2">
    <location>
        <begin position="1"/>
        <end position="21"/>
    </location>
</feature>
<reference evidence="3" key="1">
    <citation type="submission" date="2023-01" db="EMBL/GenBank/DDBJ databases">
        <title>The growth and conidiation of Purpureocillium lavendulum are regulated by nitrogen source and histone H3K14 acetylation.</title>
        <authorList>
            <person name="Tang P."/>
            <person name="Han J."/>
            <person name="Zhang C."/>
            <person name="Tang P."/>
            <person name="Qi F."/>
            <person name="Zhang K."/>
            <person name="Liang L."/>
        </authorList>
    </citation>
    <scope>NUCLEOTIDE SEQUENCE</scope>
    <source>
        <strain evidence="3">YMF1.00683</strain>
    </source>
</reference>
<gene>
    <name evidence="3" type="ORF">O9K51_03795</name>
</gene>
<evidence type="ECO:0000256" key="2">
    <source>
        <dbReference type="SAM" id="SignalP"/>
    </source>
</evidence>
<evidence type="ECO:0000313" key="3">
    <source>
        <dbReference type="EMBL" id="KAJ6442620.1"/>
    </source>
</evidence>
<dbReference type="PANTHER" id="PTHR35896">
    <property type="entry name" value="IG-LIKE DOMAIN-CONTAINING PROTEIN"/>
    <property type="match status" value="1"/>
</dbReference>
<protein>
    <submittedName>
        <fullName evidence="3">ENTH domain-containing protein</fullName>
    </submittedName>
</protein>
<keyword evidence="2" id="KW-0732">Signal</keyword>
<evidence type="ECO:0000256" key="1">
    <source>
        <dbReference type="SAM" id="MobiDB-lite"/>
    </source>
</evidence>
<feature type="region of interest" description="Disordered" evidence="1">
    <location>
        <begin position="28"/>
        <end position="50"/>
    </location>
</feature>
<dbReference type="InterPro" id="IPR053008">
    <property type="entry name" value="Phomopsin_biosynth_assoc"/>
</dbReference>
<sequence length="190" mass="20939">MTAAIMTLSLLILGIEIIAHAGFPSSVQSSESHGSQQQQDLVPLAPSPSHCGSSVEEAKQLGCLFDELSFAWQPPACYDGETIGEFLAAGSWEFFADEDSTEPVPHDQLALTAEPVHVTFRFHVAHCMFLRRQMVRLLRRGAAMDSHIGAYKHTVHCGKTMLNKAGRGNDRYTTAPILYPVCKPLQDWRS</sequence>
<dbReference type="PANTHER" id="PTHR35896:SF3">
    <property type="entry name" value="MAJOR FACILITATOR SUPERFAMILY TRANSPORTER"/>
    <property type="match status" value="1"/>
</dbReference>
<name>A0AB34FX71_9HYPO</name>
<feature type="chain" id="PRO_5044339024" evidence="2">
    <location>
        <begin position="22"/>
        <end position="190"/>
    </location>
</feature>
<dbReference type="Proteomes" id="UP001163105">
    <property type="component" value="Unassembled WGS sequence"/>
</dbReference>
<dbReference type="EMBL" id="JAQHRD010000003">
    <property type="protein sequence ID" value="KAJ6442620.1"/>
    <property type="molecule type" value="Genomic_DNA"/>
</dbReference>
<dbReference type="AlphaFoldDB" id="A0AB34FX71"/>
<proteinExistence type="predicted"/>
<comment type="caution">
    <text evidence="3">The sequence shown here is derived from an EMBL/GenBank/DDBJ whole genome shotgun (WGS) entry which is preliminary data.</text>
</comment>
<feature type="compositionally biased region" description="Low complexity" evidence="1">
    <location>
        <begin position="28"/>
        <end position="39"/>
    </location>
</feature>
<evidence type="ECO:0000313" key="4">
    <source>
        <dbReference type="Proteomes" id="UP001163105"/>
    </source>
</evidence>
<keyword evidence="4" id="KW-1185">Reference proteome</keyword>
<organism evidence="3 4">
    <name type="scientific">Purpureocillium lavendulum</name>
    <dbReference type="NCBI Taxonomy" id="1247861"/>
    <lineage>
        <taxon>Eukaryota</taxon>
        <taxon>Fungi</taxon>
        <taxon>Dikarya</taxon>
        <taxon>Ascomycota</taxon>
        <taxon>Pezizomycotina</taxon>
        <taxon>Sordariomycetes</taxon>
        <taxon>Hypocreomycetidae</taxon>
        <taxon>Hypocreales</taxon>
        <taxon>Ophiocordycipitaceae</taxon>
        <taxon>Purpureocillium</taxon>
    </lineage>
</organism>